<dbReference type="EMBL" id="JWZX01003107">
    <property type="protein sequence ID" value="KOO24295.1"/>
    <property type="molecule type" value="Genomic_DNA"/>
</dbReference>
<evidence type="ECO:0000256" key="5">
    <source>
        <dbReference type="SAM" id="Phobius"/>
    </source>
</evidence>
<feature type="transmembrane region" description="Helical" evidence="5">
    <location>
        <begin position="113"/>
        <end position="134"/>
    </location>
</feature>
<dbReference type="OrthoDB" id="2021138at2759"/>
<reference evidence="8" key="1">
    <citation type="journal article" date="2015" name="PLoS Genet.">
        <title>Genome Sequence and Transcriptome Analyses of Chrysochromulina tobin: Metabolic Tools for Enhanced Algal Fitness in the Prominent Order Prymnesiales (Haptophyceae).</title>
        <authorList>
            <person name="Hovde B.T."/>
            <person name="Deodato C.R."/>
            <person name="Hunsperger H.M."/>
            <person name="Ryken S.A."/>
            <person name="Yost W."/>
            <person name="Jha R.K."/>
            <person name="Patterson J."/>
            <person name="Monnat R.J. Jr."/>
            <person name="Barlow S.B."/>
            <person name="Starkenburg S.R."/>
            <person name="Cattolico R.A."/>
        </authorList>
    </citation>
    <scope>NUCLEOTIDE SEQUENCE</scope>
    <source>
        <strain evidence="8">CCMP291</strain>
    </source>
</reference>
<dbReference type="GO" id="GO:0005886">
    <property type="term" value="C:plasma membrane"/>
    <property type="evidence" value="ECO:0007669"/>
    <property type="project" value="TreeGrafter"/>
</dbReference>
<evidence type="ECO:0000313" key="8">
    <source>
        <dbReference type="Proteomes" id="UP000037460"/>
    </source>
</evidence>
<dbReference type="Gene3D" id="1.10.287.70">
    <property type="match status" value="1"/>
</dbReference>
<proteinExistence type="predicted"/>
<dbReference type="SUPFAM" id="SSF51206">
    <property type="entry name" value="cAMP-binding domain-like"/>
    <property type="match status" value="1"/>
</dbReference>
<dbReference type="Pfam" id="PF00520">
    <property type="entry name" value="Ion_trans"/>
    <property type="match status" value="1"/>
</dbReference>
<evidence type="ECO:0000256" key="1">
    <source>
        <dbReference type="ARBA" id="ARBA00004141"/>
    </source>
</evidence>
<dbReference type="GO" id="GO:0005249">
    <property type="term" value="F:voltage-gated potassium channel activity"/>
    <property type="evidence" value="ECO:0007669"/>
    <property type="project" value="TreeGrafter"/>
</dbReference>
<dbReference type="PANTHER" id="PTHR10217">
    <property type="entry name" value="VOLTAGE AND LIGAND GATED POTASSIUM CHANNEL"/>
    <property type="match status" value="1"/>
</dbReference>
<evidence type="ECO:0000256" key="3">
    <source>
        <dbReference type="ARBA" id="ARBA00022989"/>
    </source>
</evidence>
<comment type="caution">
    <text evidence="7">The sequence shown here is derived from an EMBL/GenBank/DDBJ whole genome shotgun (WGS) entry which is preliminary data.</text>
</comment>
<dbReference type="InterPro" id="IPR005821">
    <property type="entry name" value="Ion_trans_dom"/>
</dbReference>
<dbReference type="Gene3D" id="2.60.120.10">
    <property type="entry name" value="Jelly Rolls"/>
    <property type="match status" value="1"/>
</dbReference>
<dbReference type="GO" id="GO:0042391">
    <property type="term" value="P:regulation of membrane potential"/>
    <property type="evidence" value="ECO:0007669"/>
    <property type="project" value="TreeGrafter"/>
</dbReference>
<sequence>MDWGKPLNDVQRLVKEERVIQARLDNYSFDYNDIWAARERVRTSKSLSDINVLQRDKKRVVARLRKFKRGLLNPNSTTMQVLDLLTLLALGFTVLVTPYEVGLILNPITSLDYANYVVNVIFFLGIITQFFLPYHEKAQEGGRLVRSHSRIAKRYVLGSFFVDVVSTIPFSDLAPLLMSGEQSSKELQLLRMLRAVRLLKLGRIFRASRILVSLADLLEQWFDFSRTEVLELARLADGTCERGHGDCLSACEQELLSTIMAKSVEVINQAEVWWCHAIASGAIPPEAVGPQHFELYLFVLGHAELEHMVIPSNRAEYATNFVCQFIMLIVSNIFVGVVANAQAEANPLDKAHKARLDHLNHLLDSVRAPQDLKRRTREYLRCTKDLVAMQGFTDLYDLFSPKLRGDLLGFISNKLLKNVPFFESCEPGFMRELSLKLSHVGYEAGDRVKLAEPTLCIVSRGTAVLGGKPISINQFWGEDMVVTSKALRDSRIAVALTYIEIVTLSRSDLFELMESWDESAKQIRIAALKISMIRAPQIIANYLKHKAIERRGGGDPTPRMLVDEANRLETALKNIGPNSKFEYREYHEVMKRINGALPLRGFAVEQRFSADVQVASLAVAALNVAGDDGRLLLDEAGQVVNRSGETVKVA</sequence>
<dbReference type="PANTHER" id="PTHR10217:SF435">
    <property type="entry name" value="POTASSIUM VOLTAGE-GATED CHANNEL PROTEIN EAG"/>
    <property type="match status" value="1"/>
</dbReference>
<keyword evidence="3 5" id="KW-1133">Transmembrane helix</keyword>
<name>A0A0M0JCT6_9EUKA</name>
<keyword evidence="2 5" id="KW-0812">Transmembrane</keyword>
<feature type="transmembrane region" description="Helical" evidence="5">
    <location>
        <begin position="81"/>
        <end position="101"/>
    </location>
</feature>
<protein>
    <submittedName>
        <fullName evidence="7">Voltage-gated ion channel superfamily</fullName>
    </submittedName>
</protein>
<feature type="domain" description="Ion transport" evidence="6">
    <location>
        <begin position="81"/>
        <end position="214"/>
    </location>
</feature>
<evidence type="ECO:0000256" key="4">
    <source>
        <dbReference type="ARBA" id="ARBA00023136"/>
    </source>
</evidence>
<gene>
    <name evidence="7" type="ORF">Ctob_010601</name>
</gene>
<keyword evidence="8" id="KW-1185">Reference proteome</keyword>
<accession>A0A0M0JCT6</accession>
<dbReference type="SUPFAM" id="SSF81324">
    <property type="entry name" value="Voltage-gated potassium channels"/>
    <property type="match status" value="1"/>
</dbReference>
<dbReference type="InterPro" id="IPR014710">
    <property type="entry name" value="RmlC-like_jellyroll"/>
</dbReference>
<evidence type="ECO:0000256" key="2">
    <source>
        <dbReference type="ARBA" id="ARBA00022692"/>
    </source>
</evidence>
<keyword evidence="4 5" id="KW-0472">Membrane</keyword>
<dbReference type="InterPro" id="IPR018490">
    <property type="entry name" value="cNMP-bd_dom_sf"/>
</dbReference>
<comment type="subcellular location">
    <subcellularLocation>
        <location evidence="1">Membrane</location>
        <topology evidence="1">Multi-pass membrane protein</topology>
    </subcellularLocation>
</comment>
<evidence type="ECO:0000259" key="6">
    <source>
        <dbReference type="Pfam" id="PF00520"/>
    </source>
</evidence>
<dbReference type="AlphaFoldDB" id="A0A0M0JCT6"/>
<dbReference type="InterPro" id="IPR050818">
    <property type="entry name" value="KCNH_animal-type"/>
</dbReference>
<dbReference type="Proteomes" id="UP000037460">
    <property type="component" value="Unassembled WGS sequence"/>
</dbReference>
<organism evidence="7 8">
    <name type="scientific">Chrysochromulina tobinii</name>
    <dbReference type="NCBI Taxonomy" id="1460289"/>
    <lineage>
        <taxon>Eukaryota</taxon>
        <taxon>Haptista</taxon>
        <taxon>Haptophyta</taxon>
        <taxon>Prymnesiophyceae</taxon>
        <taxon>Prymnesiales</taxon>
        <taxon>Chrysochromulinaceae</taxon>
        <taxon>Chrysochromulina</taxon>
    </lineage>
</organism>
<evidence type="ECO:0000313" key="7">
    <source>
        <dbReference type="EMBL" id="KOO24295.1"/>
    </source>
</evidence>